<evidence type="ECO:0000313" key="3">
    <source>
        <dbReference type="Proteomes" id="UP000245119"/>
    </source>
</evidence>
<dbReference type="AlphaFoldDB" id="A0A2T7PL45"/>
<keyword evidence="3" id="KW-1185">Reference proteome</keyword>
<dbReference type="EMBL" id="PZQS01000003">
    <property type="protein sequence ID" value="PVD34153.1"/>
    <property type="molecule type" value="Genomic_DNA"/>
</dbReference>
<organism evidence="2 3">
    <name type="scientific">Pomacea canaliculata</name>
    <name type="common">Golden apple snail</name>
    <dbReference type="NCBI Taxonomy" id="400727"/>
    <lineage>
        <taxon>Eukaryota</taxon>
        <taxon>Metazoa</taxon>
        <taxon>Spiralia</taxon>
        <taxon>Lophotrochozoa</taxon>
        <taxon>Mollusca</taxon>
        <taxon>Gastropoda</taxon>
        <taxon>Caenogastropoda</taxon>
        <taxon>Architaenioglossa</taxon>
        <taxon>Ampullarioidea</taxon>
        <taxon>Ampullariidae</taxon>
        <taxon>Pomacea</taxon>
    </lineage>
</organism>
<keyword evidence="1" id="KW-0812">Transmembrane</keyword>
<dbReference type="STRING" id="400727.A0A2T7PL45"/>
<proteinExistence type="predicted"/>
<feature type="transmembrane region" description="Helical" evidence="1">
    <location>
        <begin position="115"/>
        <end position="137"/>
    </location>
</feature>
<comment type="caution">
    <text evidence="2">The sequence shown here is derived from an EMBL/GenBank/DDBJ whole genome shotgun (WGS) entry which is preliminary data.</text>
</comment>
<reference evidence="2 3" key="1">
    <citation type="submission" date="2018-04" db="EMBL/GenBank/DDBJ databases">
        <title>The genome of golden apple snail Pomacea canaliculata provides insight into stress tolerance and invasive adaptation.</title>
        <authorList>
            <person name="Liu C."/>
            <person name="Liu B."/>
            <person name="Ren Y."/>
            <person name="Zhang Y."/>
            <person name="Wang H."/>
            <person name="Li S."/>
            <person name="Jiang F."/>
            <person name="Yin L."/>
            <person name="Zhang G."/>
            <person name="Qian W."/>
            <person name="Fan W."/>
        </authorList>
    </citation>
    <scope>NUCLEOTIDE SEQUENCE [LARGE SCALE GENOMIC DNA]</scope>
    <source>
        <strain evidence="2">SZHN2017</strain>
        <tissue evidence="2">Muscle</tissue>
    </source>
</reference>
<evidence type="ECO:0000256" key="1">
    <source>
        <dbReference type="SAM" id="Phobius"/>
    </source>
</evidence>
<accession>A0A2T7PL45</accession>
<dbReference type="Proteomes" id="UP000245119">
    <property type="component" value="Linkage Group LG3"/>
</dbReference>
<protein>
    <submittedName>
        <fullName evidence="2">Uncharacterized protein</fullName>
    </submittedName>
</protein>
<sequence>MMCYKTLCTIVASCNFSIIVIISLLSAKHFLTARALDEVKIGGIFDKNSVQVLTAFLHEVQGFNSAFSPAFRYQLKNETSILDVTDSFAVSNACEYTTEDRHENDETSVCNVSMFPYYLTAIFIIGIVYLRVVILPFKIDDA</sequence>
<dbReference type="OrthoDB" id="5984008at2759"/>
<evidence type="ECO:0000313" key="2">
    <source>
        <dbReference type="EMBL" id="PVD34153.1"/>
    </source>
</evidence>
<keyword evidence="1" id="KW-0472">Membrane</keyword>
<keyword evidence="1" id="KW-1133">Transmembrane helix</keyword>
<feature type="transmembrane region" description="Helical" evidence="1">
    <location>
        <begin position="7"/>
        <end position="27"/>
    </location>
</feature>
<name>A0A2T7PL45_POMCA</name>
<dbReference type="Gene3D" id="3.40.50.2300">
    <property type="match status" value="1"/>
</dbReference>
<gene>
    <name evidence="2" type="ORF">C0Q70_05416</name>
</gene>